<dbReference type="RefSeq" id="WP_117298921.1">
    <property type="nucleotide sequence ID" value="NZ_QVQT02000003.1"/>
</dbReference>
<organism evidence="2 3">
    <name type="scientific">Paracidobacterium acidisoli</name>
    <dbReference type="NCBI Taxonomy" id="2303751"/>
    <lineage>
        <taxon>Bacteria</taxon>
        <taxon>Pseudomonadati</taxon>
        <taxon>Acidobacteriota</taxon>
        <taxon>Terriglobia</taxon>
        <taxon>Terriglobales</taxon>
        <taxon>Acidobacteriaceae</taxon>
        <taxon>Paracidobacterium</taxon>
    </lineage>
</organism>
<dbReference type="EMBL" id="QVQT01000003">
    <property type="protein sequence ID" value="RFU16750.1"/>
    <property type="molecule type" value="Genomic_DNA"/>
</dbReference>
<evidence type="ECO:0000313" key="2">
    <source>
        <dbReference type="EMBL" id="RFU16750.1"/>
    </source>
</evidence>
<sequence>MRRLILLLLLFTAPLTLCAQTSTFRVVHSWPHDPQAFTQGLVFTGGQLYESTGLNGRSSLRMDDLTTGRVLQHLDLPAQYFGEGLTEWGSTLIQLTWKAHLAFVYDRFSFRLLKTLHYSGEGWGLTQDGRHLILSDGTAVLRFLNPDTFAVVRRLSVTDHGKPVTQLNELEYVHGEIYANVWYTNKIVRISPQTGKVLGWIDLTGIIPASELHDPGAVLNGIAWDAQHDRLFITGKLWPKLFEIQVVPAGSGK</sequence>
<keyword evidence="1" id="KW-0732">Signal</keyword>
<accession>A0A372IP56</accession>
<name>A0A372IP56_9BACT</name>
<dbReference type="InterPro" id="IPR015943">
    <property type="entry name" value="WD40/YVTN_repeat-like_dom_sf"/>
</dbReference>
<dbReference type="Gene3D" id="2.130.10.10">
    <property type="entry name" value="YVTN repeat-like/Quinoprotein amine dehydrogenase"/>
    <property type="match status" value="1"/>
</dbReference>
<feature type="signal peptide" evidence="1">
    <location>
        <begin position="1"/>
        <end position="19"/>
    </location>
</feature>
<keyword evidence="3" id="KW-1185">Reference proteome</keyword>
<dbReference type="Pfam" id="PF05096">
    <property type="entry name" value="Glu_cyclase_2"/>
    <property type="match status" value="1"/>
</dbReference>
<gene>
    <name evidence="2" type="ORF">D0Y96_08345</name>
</gene>
<protein>
    <submittedName>
        <fullName evidence="2">Glutaminyl-peptide cyclotransferase</fullName>
    </submittedName>
</protein>
<keyword evidence="2" id="KW-0808">Transferase</keyword>
<feature type="chain" id="PRO_5016729950" evidence="1">
    <location>
        <begin position="20"/>
        <end position="253"/>
    </location>
</feature>
<comment type="caution">
    <text evidence="2">The sequence shown here is derived from an EMBL/GenBank/DDBJ whole genome shotgun (WGS) entry which is preliminary data.</text>
</comment>
<dbReference type="InterPro" id="IPR011044">
    <property type="entry name" value="Quino_amine_DH_bsu"/>
</dbReference>
<proteinExistence type="predicted"/>
<dbReference type="Proteomes" id="UP000264702">
    <property type="component" value="Unassembled WGS sequence"/>
</dbReference>
<dbReference type="PANTHER" id="PTHR31270:SF1">
    <property type="entry name" value="GLUTAMINYL-PEPTIDE CYCLOTRANSFERASE"/>
    <property type="match status" value="1"/>
</dbReference>
<dbReference type="PANTHER" id="PTHR31270">
    <property type="entry name" value="GLUTAMINYL-PEPTIDE CYCLOTRANSFERASE"/>
    <property type="match status" value="1"/>
</dbReference>
<evidence type="ECO:0000313" key="3">
    <source>
        <dbReference type="Proteomes" id="UP000264702"/>
    </source>
</evidence>
<reference evidence="2 3" key="1">
    <citation type="submission" date="2018-08" db="EMBL/GenBank/DDBJ databases">
        <title>Acidipila sp. 4G-K13, an acidobacterium isolated from forest soil.</title>
        <authorList>
            <person name="Gao Z.-H."/>
            <person name="Qiu L.-H."/>
        </authorList>
    </citation>
    <scope>NUCLEOTIDE SEQUENCE [LARGE SCALE GENOMIC DNA]</scope>
    <source>
        <strain evidence="2 3">4G-K13</strain>
    </source>
</reference>
<evidence type="ECO:0000256" key="1">
    <source>
        <dbReference type="SAM" id="SignalP"/>
    </source>
</evidence>
<dbReference type="OrthoDB" id="9783700at2"/>
<dbReference type="SUPFAM" id="SSF50969">
    <property type="entry name" value="YVTN repeat-like/Quinoprotein amine dehydrogenase"/>
    <property type="match status" value="1"/>
</dbReference>
<dbReference type="GO" id="GO:0016603">
    <property type="term" value="F:glutaminyl-peptide cyclotransferase activity"/>
    <property type="evidence" value="ECO:0007669"/>
    <property type="project" value="InterPro"/>
</dbReference>
<dbReference type="AlphaFoldDB" id="A0A372IP56"/>
<dbReference type="InterPro" id="IPR007788">
    <property type="entry name" value="QCT"/>
</dbReference>